<protein>
    <submittedName>
        <fullName evidence="3">SCP domain-containing protein</fullName>
    </submittedName>
</protein>
<dbReference type="SMART" id="SM00198">
    <property type="entry name" value="SCP"/>
    <property type="match status" value="1"/>
</dbReference>
<evidence type="ECO:0000313" key="3">
    <source>
        <dbReference type="WBParaSite" id="SPAL_0000675500.1"/>
    </source>
</evidence>
<dbReference type="AlphaFoldDB" id="A0A0N5BLF7"/>
<dbReference type="Gene3D" id="3.40.33.10">
    <property type="entry name" value="CAP"/>
    <property type="match status" value="1"/>
</dbReference>
<dbReference type="STRING" id="174720.A0A0N5BLF7"/>
<dbReference type="Pfam" id="PF00188">
    <property type="entry name" value="CAP"/>
    <property type="match status" value="1"/>
</dbReference>
<name>A0A0N5BLF7_STREA</name>
<dbReference type="InterPro" id="IPR035940">
    <property type="entry name" value="CAP_sf"/>
</dbReference>
<organism evidence="2 3">
    <name type="scientific">Strongyloides papillosus</name>
    <name type="common">Intestinal threadworm</name>
    <dbReference type="NCBI Taxonomy" id="174720"/>
    <lineage>
        <taxon>Eukaryota</taxon>
        <taxon>Metazoa</taxon>
        <taxon>Ecdysozoa</taxon>
        <taxon>Nematoda</taxon>
        <taxon>Chromadorea</taxon>
        <taxon>Rhabditida</taxon>
        <taxon>Tylenchina</taxon>
        <taxon>Panagrolaimomorpha</taxon>
        <taxon>Strongyloidoidea</taxon>
        <taxon>Strongyloididae</taxon>
        <taxon>Strongyloides</taxon>
    </lineage>
</organism>
<sequence>MNFLSTISVYIVVIIHIVFVSIKVNPYDSDDENKLLIGREDSDQRNSTRKNSKSMIKKLSFKTSKHSSHRKVAVRRPSYNYGNCIMNIKLYLGERKIYKSIYYTIWRDFDYKHYWINNYADYKLRIIFQIIHHINIIRLIHGVCPLQEDDYLDALAQTYANELTKRGIFFRDSNNYSKKYGIIEGASLFSQLTAIVSRMYDEKNHYNFYLNFGTPMTSHFTQLVWKSTRSIGIGVLKKNEIFTIVLFFYPKGNIFGEYKKNVFKKQISWKKTMI</sequence>
<dbReference type="PANTHER" id="PTHR10334">
    <property type="entry name" value="CYSTEINE-RICH SECRETORY PROTEIN-RELATED"/>
    <property type="match status" value="1"/>
</dbReference>
<evidence type="ECO:0000313" key="2">
    <source>
        <dbReference type="Proteomes" id="UP000046392"/>
    </source>
</evidence>
<dbReference type="Proteomes" id="UP000046392">
    <property type="component" value="Unplaced"/>
</dbReference>
<accession>A0A0N5BLF7</accession>
<dbReference type="WBParaSite" id="SPAL_0000675500.1">
    <property type="protein sequence ID" value="SPAL_0000675500.1"/>
    <property type="gene ID" value="SPAL_0000675500"/>
</dbReference>
<reference evidence="3" key="1">
    <citation type="submission" date="2017-02" db="UniProtKB">
        <authorList>
            <consortium name="WormBaseParasite"/>
        </authorList>
    </citation>
    <scope>IDENTIFICATION</scope>
</reference>
<dbReference type="InterPro" id="IPR014044">
    <property type="entry name" value="CAP_dom"/>
</dbReference>
<feature type="domain" description="SCP" evidence="1">
    <location>
        <begin position="125"/>
        <end position="256"/>
    </location>
</feature>
<dbReference type="InterPro" id="IPR001283">
    <property type="entry name" value="CRISP-related"/>
</dbReference>
<dbReference type="SUPFAM" id="SSF55797">
    <property type="entry name" value="PR-1-like"/>
    <property type="match status" value="1"/>
</dbReference>
<dbReference type="PRINTS" id="PR00837">
    <property type="entry name" value="V5TPXLIKE"/>
</dbReference>
<proteinExistence type="predicted"/>
<keyword evidence="2" id="KW-1185">Reference proteome</keyword>
<evidence type="ECO:0000259" key="1">
    <source>
        <dbReference type="SMART" id="SM00198"/>
    </source>
</evidence>